<dbReference type="SUPFAM" id="SSF88659">
    <property type="entry name" value="Sigma3 and sigma4 domains of RNA polymerase sigma factors"/>
    <property type="match status" value="1"/>
</dbReference>
<dbReference type="Proteomes" id="UP000286594">
    <property type="component" value="Unassembled WGS sequence"/>
</dbReference>
<comment type="caution">
    <text evidence="9">The sequence shown here is derived from an EMBL/GenBank/DDBJ whole genome shotgun (WGS) entry which is preliminary data.</text>
</comment>
<keyword evidence="3 6" id="KW-0731">Sigma factor</keyword>
<dbReference type="InterPro" id="IPR014284">
    <property type="entry name" value="RNA_pol_sigma-70_dom"/>
</dbReference>
<dbReference type="InterPro" id="IPR013324">
    <property type="entry name" value="RNA_pol_sigma_r3/r4-like"/>
</dbReference>
<dbReference type="PANTHER" id="PTHR43133:SF25">
    <property type="entry name" value="RNA POLYMERASE SIGMA FACTOR RFAY-RELATED"/>
    <property type="match status" value="1"/>
</dbReference>
<sequence length="191" mass="20879">MTAPSTPPGDPRDELPGHLPALRAFAMSLTRNSARADDLVQDTIVKAWSNIDKFRPGSNLRAWLFTILRNTFYSDLRKRRRELPDPDGLHAARLCEKPAHDGRLAMNDFLRAFDQLSPEHREVLVLVGASGFAYEEAAQMMGVAVGTVKSRANRARARLAELLHLEKGEDILVAADKAALGVIGQSGIAAA</sequence>
<keyword evidence="10" id="KW-1185">Reference proteome</keyword>
<dbReference type="GO" id="GO:0003677">
    <property type="term" value="F:DNA binding"/>
    <property type="evidence" value="ECO:0007669"/>
    <property type="project" value="UniProtKB-KW"/>
</dbReference>
<dbReference type="Gene3D" id="1.10.1740.10">
    <property type="match status" value="1"/>
</dbReference>
<dbReference type="RefSeq" id="WP_128149666.1">
    <property type="nucleotide sequence ID" value="NZ_SAVB01000015.1"/>
</dbReference>
<evidence type="ECO:0000259" key="7">
    <source>
        <dbReference type="Pfam" id="PF04542"/>
    </source>
</evidence>
<evidence type="ECO:0000256" key="3">
    <source>
        <dbReference type="ARBA" id="ARBA00023082"/>
    </source>
</evidence>
<dbReference type="OrthoDB" id="9803470at2"/>
<dbReference type="Pfam" id="PF08281">
    <property type="entry name" value="Sigma70_r4_2"/>
    <property type="match status" value="1"/>
</dbReference>
<evidence type="ECO:0000256" key="1">
    <source>
        <dbReference type="ARBA" id="ARBA00010641"/>
    </source>
</evidence>
<name>A0A443LDR9_9RHOB</name>
<evidence type="ECO:0000256" key="4">
    <source>
        <dbReference type="ARBA" id="ARBA00023125"/>
    </source>
</evidence>
<dbReference type="EMBL" id="SAVB01000015">
    <property type="protein sequence ID" value="RWR47299.1"/>
    <property type="molecule type" value="Genomic_DNA"/>
</dbReference>
<protein>
    <recommendedName>
        <fullName evidence="6">RNA polymerase sigma factor</fullName>
    </recommendedName>
</protein>
<dbReference type="AlphaFoldDB" id="A0A443LDR9"/>
<comment type="similarity">
    <text evidence="1 6">Belongs to the sigma-70 factor family. ECF subfamily.</text>
</comment>
<dbReference type="InterPro" id="IPR013325">
    <property type="entry name" value="RNA_pol_sigma_r2"/>
</dbReference>
<feature type="domain" description="RNA polymerase sigma factor 70 region 4 type 2" evidence="8">
    <location>
        <begin position="108"/>
        <end position="159"/>
    </location>
</feature>
<keyword evidence="5 6" id="KW-0804">Transcription</keyword>
<reference evidence="9 10" key="1">
    <citation type="submission" date="2019-01" db="EMBL/GenBank/DDBJ databases">
        <title>Sinorhodobacter populi sp. nov. isolated from the symptomatic bark tissue of Populus euramericana canker.</title>
        <authorList>
            <person name="Xu G."/>
        </authorList>
    </citation>
    <scope>NUCLEOTIDE SEQUENCE [LARGE SCALE GENOMIC DNA]</scope>
    <source>
        <strain evidence="9 10">CCTCC AB2012026</strain>
    </source>
</reference>
<dbReference type="NCBIfam" id="TIGR02937">
    <property type="entry name" value="sigma70-ECF"/>
    <property type="match status" value="1"/>
</dbReference>
<dbReference type="GO" id="GO:0006352">
    <property type="term" value="P:DNA-templated transcription initiation"/>
    <property type="evidence" value="ECO:0007669"/>
    <property type="project" value="InterPro"/>
</dbReference>
<evidence type="ECO:0000256" key="6">
    <source>
        <dbReference type="RuleBase" id="RU000716"/>
    </source>
</evidence>
<organism evidence="9 10">
    <name type="scientific">Paenirhodobacter ferrireducens</name>
    <dbReference type="NCBI Taxonomy" id="1215032"/>
    <lineage>
        <taxon>Bacteria</taxon>
        <taxon>Pseudomonadati</taxon>
        <taxon>Pseudomonadota</taxon>
        <taxon>Alphaproteobacteria</taxon>
        <taxon>Rhodobacterales</taxon>
        <taxon>Rhodobacter group</taxon>
        <taxon>Paenirhodobacter</taxon>
    </lineage>
</organism>
<dbReference type="SUPFAM" id="SSF88946">
    <property type="entry name" value="Sigma2 domain of RNA polymerase sigma factors"/>
    <property type="match status" value="1"/>
</dbReference>
<keyword evidence="2 6" id="KW-0805">Transcription regulation</keyword>
<dbReference type="InterPro" id="IPR000838">
    <property type="entry name" value="RNA_pol_sigma70_ECF_CS"/>
</dbReference>
<proteinExistence type="inferred from homology"/>
<feature type="domain" description="RNA polymerase sigma-70 region 2" evidence="7">
    <location>
        <begin position="18"/>
        <end position="81"/>
    </location>
</feature>
<dbReference type="Gene3D" id="1.10.10.10">
    <property type="entry name" value="Winged helix-like DNA-binding domain superfamily/Winged helix DNA-binding domain"/>
    <property type="match status" value="1"/>
</dbReference>
<evidence type="ECO:0000256" key="5">
    <source>
        <dbReference type="ARBA" id="ARBA00023163"/>
    </source>
</evidence>
<evidence type="ECO:0000256" key="2">
    <source>
        <dbReference type="ARBA" id="ARBA00023015"/>
    </source>
</evidence>
<dbReference type="GO" id="GO:0016987">
    <property type="term" value="F:sigma factor activity"/>
    <property type="evidence" value="ECO:0007669"/>
    <property type="project" value="UniProtKB-KW"/>
</dbReference>
<accession>A0A443LDR9</accession>
<dbReference type="PANTHER" id="PTHR43133">
    <property type="entry name" value="RNA POLYMERASE ECF-TYPE SIGMA FACTO"/>
    <property type="match status" value="1"/>
</dbReference>
<evidence type="ECO:0000313" key="10">
    <source>
        <dbReference type="Proteomes" id="UP000286594"/>
    </source>
</evidence>
<gene>
    <name evidence="9" type="ORF">EOW65_11810</name>
</gene>
<dbReference type="InterPro" id="IPR007627">
    <property type="entry name" value="RNA_pol_sigma70_r2"/>
</dbReference>
<evidence type="ECO:0000313" key="9">
    <source>
        <dbReference type="EMBL" id="RWR47299.1"/>
    </source>
</evidence>
<dbReference type="InterPro" id="IPR036388">
    <property type="entry name" value="WH-like_DNA-bd_sf"/>
</dbReference>
<dbReference type="InterPro" id="IPR013249">
    <property type="entry name" value="RNA_pol_sigma70_r4_t2"/>
</dbReference>
<keyword evidence="4 6" id="KW-0238">DNA-binding</keyword>
<evidence type="ECO:0000259" key="8">
    <source>
        <dbReference type="Pfam" id="PF08281"/>
    </source>
</evidence>
<dbReference type="InterPro" id="IPR039425">
    <property type="entry name" value="RNA_pol_sigma-70-like"/>
</dbReference>
<dbReference type="PROSITE" id="PS01063">
    <property type="entry name" value="SIGMA70_ECF"/>
    <property type="match status" value="1"/>
</dbReference>
<dbReference type="NCBIfam" id="NF009198">
    <property type="entry name" value="PRK12546.1"/>
    <property type="match status" value="1"/>
</dbReference>
<dbReference type="Pfam" id="PF04542">
    <property type="entry name" value="Sigma70_r2"/>
    <property type="match status" value="1"/>
</dbReference>